<protein>
    <submittedName>
        <fullName evidence="3">Uncharacterized protein</fullName>
    </submittedName>
</protein>
<dbReference type="GO" id="GO:0005829">
    <property type="term" value="C:cytosol"/>
    <property type="evidence" value="ECO:0007669"/>
    <property type="project" value="TreeGrafter"/>
</dbReference>
<comment type="caution">
    <text evidence="3">The sequence shown here is derived from an EMBL/GenBank/DDBJ whole genome shotgun (WGS) entry which is preliminary data.</text>
</comment>
<dbReference type="Proteomes" id="UP000287651">
    <property type="component" value="Unassembled WGS sequence"/>
</dbReference>
<reference evidence="3 4" key="1">
    <citation type="journal article" date="2014" name="Agronomy (Basel)">
        <title>A Draft Genome Sequence for Ensete ventricosum, the Drought-Tolerant Tree Against Hunger.</title>
        <authorList>
            <person name="Harrison J."/>
            <person name="Moore K.A."/>
            <person name="Paszkiewicz K."/>
            <person name="Jones T."/>
            <person name="Grant M."/>
            <person name="Ambacheew D."/>
            <person name="Muzemil S."/>
            <person name="Studholme D.J."/>
        </authorList>
    </citation>
    <scope>NUCLEOTIDE SEQUENCE [LARGE SCALE GENOMIC DNA]</scope>
</reference>
<keyword evidence="1" id="KW-0963">Cytoplasm</keyword>
<dbReference type="AlphaFoldDB" id="A0A427ASV7"/>
<dbReference type="GO" id="GO:0003872">
    <property type="term" value="F:6-phosphofructokinase activity"/>
    <property type="evidence" value="ECO:0007669"/>
    <property type="project" value="InterPro"/>
</dbReference>
<evidence type="ECO:0000313" key="3">
    <source>
        <dbReference type="EMBL" id="RRT79320.1"/>
    </source>
</evidence>
<dbReference type="GO" id="GO:0047334">
    <property type="term" value="F:diphosphate-fructose-6-phosphate 1-phosphotransferase activity"/>
    <property type="evidence" value="ECO:0007669"/>
    <property type="project" value="TreeGrafter"/>
</dbReference>
<gene>
    <name evidence="3" type="ORF">B296_00005695</name>
</gene>
<sequence length="149" mass="16268">MVLCRVGAVFCGRQSPGGHNIICGLYDAMKLRNPKSTLLGFCGVNSQLISNICTDALSAEKVILGEEVASSKLTLHDITKRICNAVQSRAEKGNFSLHAHQTFLDLSSFKEIHVLLKNSVSTENISGQLSPWASALFESMPPFIKKQVY</sequence>
<dbReference type="InterPro" id="IPR035966">
    <property type="entry name" value="PKF_sf"/>
</dbReference>
<dbReference type="GO" id="GO:0015979">
    <property type="term" value="P:photosynthesis"/>
    <property type="evidence" value="ECO:0007669"/>
    <property type="project" value="TreeGrafter"/>
</dbReference>
<dbReference type="GO" id="GO:0009749">
    <property type="term" value="P:response to glucose"/>
    <property type="evidence" value="ECO:0007669"/>
    <property type="project" value="TreeGrafter"/>
</dbReference>
<evidence type="ECO:0000313" key="4">
    <source>
        <dbReference type="Proteomes" id="UP000287651"/>
    </source>
</evidence>
<dbReference type="Gene3D" id="3.40.50.450">
    <property type="match status" value="1"/>
</dbReference>
<evidence type="ECO:0000256" key="1">
    <source>
        <dbReference type="ARBA" id="ARBA00022490"/>
    </source>
</evidence>
<dbReference type="PANTHER" id="PTHR43650:SF27">
    <property type="entry name" value="PYROPHOSPHATE--FRUCTOSE 6-PHOSPHATE 1-PHOSPHOTRANSFERASE SUBUNIT ALPHA"/>
    <property type="match status" value="1"/>
</dbReference>
<organism evidence="3 4">
    <name type="scientific">Ensete ventricosum</name>
    <name type="common">Abyssinian banana</name>
    <name type="synonym">Musa ensete</name>
    <dbReference type="NCBI Taxonomy" id="4639"/>
    <lineage>
        <taxon>Eukaryota</taxon>
        <taxon>Viridiplantae</taxon>
        <taxon>Streptophyta</taxon>
        <taxon>Embryophyta</taxon>
        <taxon>Tracheophyta</taxon>
        <taxon>Spermatophyta</taxon>
        <taxon>Magnoliopsida</taxon>
        <taxon>Liliopsida</taxon>
        <taxon>Zingiberales</taxon>
        <taxon>Musaceae</taxon>
        <taxon>Ensete</taxon>
    </lineage>
</organism>
<dbReference type="EMBL" id="AMZH03001432">
    <property type="protein sequence ID" value="RRT79320.1"/>
    <property type="molecule type" value="Genomic_DNA"/>
</dbReference>
<name>A0A427ASV7_ENSVE</name>
<dbReference type="Gene3D" id="3.40.50.460">
    <property type="entry name" value="Phosphofructokinase domain"/>
    <property type="match status" value="1"/>
</dbReference>
<evidence type="ECO:0000256" key="2">
    <source>
        <dbReference type="ARBA" id="ARBA00023152"/>
    </source>
</evidence>
<accession>A0A427ASV7</accession>
<dbReference type="PANTHER" id="PTHR43650">
    <property type="entry name" value="PYROPHOSPHATE--FRUCTOSE 6-PHOSPHATE 1-PHOSPHOTRANSFERASE"/>
    <property type="match status" value="1"/>
</dbReference>
<dbReference type="SUPFAM" id="SSF53784">
    <property type="entry name" value="Phosphofructokinase"/>
    <property type="match status" value="1"/>
</dbReference>
<keyword evidence="2" id="KW-0324">Glycolysis</keyword>
<proteinExistence type="predicted"/>